<protein>
    <recommendedName>
        <fullName evidence="4">BZIP domain-containing protein</fullName>
    </recommendedName>
</protein>
<dbReference type="Proteomes" id="UP000636709">
    <property type="component" value="Unassembled WGS sequence"/>
</dbReference>
<evidence type="ECO:0000256" key="1">
    <source>
        <dbReference type="SAM" id="MobiDB-lite"/>
    </source>
</evidence>
<feature type="compositionally biased region" description="Low complexity" evidence="1">
    <location>
        <begin position="67"/>
        <end position="88"/>
    </location>
</feature>
<reference evidence="2" key="1">
    <citation type="submission" date="2020-07" db="EMBL/GenBank/DDBJ databases">
        <title>Genome sequence and genetic diversity analysis of an under-domesticated orphan crop, white fonio (Digitaria exilis).</title>
        <authorList>
            <person name="Bennetzen J.L."/>
            <person name="Chen S."/>
            <person name="Ma X."/>
            <person name="Wang X."/>
            <person name="Yssel A.E.J."/>
            <person name="Chaluvadi S.R."/>
            <person name="Johnson M."/>
            <person name="Gangashetty P."/>
            <person name="Hamidou F."/>
            <person name="Sanogo M.D."/>
            <person name="Zwaenepoel A."/>
            <person name="Wallace J."/>
            <person name="Van De Peer Y."/>
            <person name="Van Deynze A."/>
        </authorList>
    </citation>
    <scope>NUCLEOTIDE SEQUENCE</scope>
    <source>
        <tissue evidence="2">Leaves</tissue>
    </source>
</reference>
<proteinExistence type="predicted"/>
<comment type="caution">
    <text evidence="2">The sequence shown here is derived from an EMBL/GenBank/DDBJ whole genome shotgun (WGS) entry which is preliminary data.</text>
</comment>
<accession>A0A835C746</accession>
<dbReference type="AlphaFoldDB" id="A0A835C746"/>
<feature type="region of interest" description="Disordered" evidence="1">
    <location>
        <begin position="1"/>
        <end position="96"/>
    </location>
</feature>
<keyword evidence="3" id="KW-1185">Reference proteome</keyword>
<dbReference type="EMBL" id="JACEFO010001700">
    <property type="protein sequence ID" value="KAF8719667.1"/>
    <property type="molecule type" value="Genomic_DNA"/>
</dbReference>
<feature type="compositionally biased region" description="Low complexity" evidence="1">
    <location>
        <begin position="7"/>
        <end position="23"/>
    </location>
</feature>
<evidence type="ECO:0008006" key="4">
    <source>
        <dbReference type="Google" id="ProtNLM"/>
    </source>
</evidence>
<evidence type="ECO:0000313" key="3">
    <source>
        <dbReference type="Proteomes" id="UP000636709"/>
    </source>
</evidence>
<gene>
    <name evidence="2" type="ORF">HU200_024411</name>
</gene>
<feature type="compositionally biased region" description="Acidic residues" evidence="1">
    <location>
        <begin position="56"/>
        <end position="66"/>
    </location>
</feature>
<evidence type="ECO:0000313" key="2">
    <source>
        <dbReference type="EMBL" id="KAF8719667.1"/>
    </source>
</evidence>
<name>A0A835C746_9POAL</name>
<organism evidence="2 3">
    <name type="scientific">Digitaria exilis</name>
    <dbReference type="NCBI Taxonomy" id="1010633"/>
    <lineage>
        <taxon>Eukaryota</taxon>
        <taxon>Viridiplantae</taxon>
        <taxon>Streptophyta</taxon>
        <taxon>Embryophyta</taxon>
        <taxon>Tracheophyta</taxon>
        <taxon>Spermatophyta</taxon>
        <taxon>Magnoliopsida</taxon>
        <taxon>Liliopsida</taxon>
        <taxon>Poales</taxon>
        <taxon>Poaceae</taxon>
        <taxon>PACMAD clade</taxon>
        <taxon>Panicoideae</taxon>
        <taxon>Panicodae</taxon>
        <taxon>Paniceae</taxon>
        <taxon>Anthephorinae</taxon>
        <taxon>Digitaria</taxon>
    </lineage>
</organism>
<feature type="compositionally biased region" description="Pro residues" evidence="1">
    <location>
        <begin position="33"/>
        <end position="46"/>
    </location>
</feature>
<sequence>MPRSPQLSLSGCSSLFSLSSTSTSRDDDSAAAAPPPPSLHPLPPRRPLLSLSVGGGEEEQEDEEEYLLGGLDLQLTGAGGSSNNSGCCDGDDERKNMRMMKNRESALRSRARKRVAESGHGCTDPVKQQQEQLPHQKNLLLHSALATFLLWSSQASTLQYNTSKERRNLANGLRTLIILVASTTASADPAVSGSMDEEQELQARRLLL</sequence>